<dbReference type="InterPro" id="IPR003892">
    <property type="entry name" value="CUE"/>
</dbReference>
<dbReference type="PROSITE" id="PS50809">
    <property type="entry name" value="DM_2"/>
    <property type="match status" value="1"/>
</dbReference>
<dbReference type="GO" id="GO:0000981">
    <property type="term" value="F:DNA-binding transcription factor activity, RNA polymerase II-specific"/>
    <property type="evidence" value="ECO:0007669"/>
    <property type="project" value="TreeGrafter"/>
</dbReference>
<dbReference type="InterPro" id="IPR009060">
    <property type="entry name" value="UBA-like_sf"/>
</dbReference>
<feature type="compositionally biased region" description="Polar residues" evidence="7">
    <location>
        <begin position="1"/>
        <end position="21"/>
    </location>
</feature>
<evidence type="ECO:0000256" key="4">
    <source>
        <dbReference type="ARBA" id="ARBA00023125"/>
    </source>
</evidence>
<evidence type="ECO:0000256" key="5">
    <source>
        <dbReference type="ARBA" id="ARBA00023242"/>
    </source>
</evidence>
<keyword evidence="5 6" id="KW-0539">Nucleus</keyword>
<dbReference type="FunFam" id="4.10.1040.10:FF:000001">
    <property type="entry name" value="doublesex- and mab-3-related transcription factor 1"/>
    <property type="match status" value="1"/>
</dbReference>
<organism evidence="10">
    <name type="scientific">Sipunculus nudus</name>
    <name type="common">Sipunculan worm</name>
    <dbReference type="NCBI Taxonomy" id="6446"/>
    <lineage>
        <taxon>Eukaryota</taxon>
        <taxon>Metazoa</taxon>
        <taxon>Spiralia</taxon>
        <taxon>Lophotrochozoa</taxon>
        <taxon>Annelida</taxon>
        <taxon>Sipuncula</taxon>
        <taxon>Sipunculidea</taxon>
        <taxon>Golfingiida</taxon>
        <taxon>Sipunculidae</taxon>
        <taxon>Sipunculus</taxon>
    </lineage>
</organism>
<dbReference type="GO" id="GO:0046872">
    <property type="term" value="F:metal ion binding"/>
    <property type="evidence" value="ECO:0007669"/>
    <property type="project" value="UniProtKB-KW"/>
</dbReference>
<evidence type="ECO:0000259" key="8">
    <source>
        <dbReference type="PROSITE" id="PS50809"/>
    </source>
</evidence>
<dbReference type="SUPFAM" id="SSF46934">
    <property type="entry name" value="UBA-like"/>
    <property type="match status" value="1"/>
</dbReference>
<feature type="domain" description="DM" evidence="8">
    <location>
        <begin position="26"/>
        <end position="73"/>
    </location>
</feature>
<evidence type="ECO:0000313" key="10">
    <source>
        <dbReference type="EMBL" id="QGP74528.1"/>
    </source>
</evidence>
<keyword evidence="2 6" id="KW-0479">Metal-binding</keyword>
<dbReference type="PROSITE" id="PS40000">
    <property type="entry name" value="DM_1"/>
    <property type="match status" value="1"/>
</dbReference>
<evidence type="ECO:0000256" key="1">
    <source>
        <dbReference type="ARBA" id="ARBA00006834"/>
    </source>
</evidence>
<evidence type="ECO:0000256" key="6">
    <source>
        <dbReference type="PROSITE-ProRule" id="PRU00070"/>
    </source>
</evidence>
<dbReference type="Pfam" id="PF03474">
    <property type="entry name" value="DMA"/>
    <property type="match status" value="1"/>
</dbReference>
<dbReference type="InterPro" id="IPR026607">
    <property type="entry name" value="DMRT"/>
</dbReference>
<dbReference type="GO" id="GO:0007548">
    <property type="term" value="P:sex differentiation"/>
    <property type="evidence" value="ECO:0007669"/>
    <property type="project" value="TreeGrafter"/>
</dbReference>
<dbReference type="CDD" id="cd14279">
    <property type="entry name" value="CUE"/>
    <property type="match status" value="1"/>
</dbReference>
<sequence>MSGQTSDSLGDLDQNSPGTRSRSPKCARCRNHGVISRLKGHKRFCCWKDCTCMKCQLTVKRQRIMAAQVALRRQQSQDEQLGISLPIQEKTLDSLRSTWTSQDVDSSPLQTLIRMFPHDDVSTLNAVLKDCKENIGLAISRIVEARTTTHSQTYKPVAYKPMLNYLPDDYLSMPTYQYTGQWPCVQDPASIAGLSQQGPRSQHR</sequence>
<dbReference type="AlphaFoldDB" id="A0A650AW76"/>
<dbReference type="InterPro" id="IPR005173">
    <property type="entry name" value="DMA"/>
</dbReference>
<keyword evidence="3 6" id="KW-0862">Zinc</keyword>
<evidence type="ECO:0000256" key="3">
    <source>
        <dbReference type="ARBA" id="ARBA00022833"/>
    </source>
</evidence>
<keyword evidence="4 6" id="KW-0238">DNA-binding</keyword>
<comment type="similarity">
    <text evidence="1">Belongs to the DMRT family.</text>
</comment>
<name>A0A650AW76_SIPNU</name>
<evidence type="ECO:0000259" key="9">
    <source>
        <dbReference type="PROSITE" id="PS51140"/>
    </source>
</evidence>
<dbReference type="PANTHER" id="PTHR12322">
    <property type="entry name" value="DOUBLESEX AND MAB-3 RELATED TRANSCRIPTION FACTOR DMRT"/>
    <property type="match status" value="1"/>
</dbReference>
<accession>A0A650AW76</accession>
<feature type="DNA-binding region" description="DM" evidence="6">
    <location>
        <begin position="26"/>
        <end position="73"/>
    </location>
</feature>
<evidence type="ECO:0000256" key="7">
    <source>
        <dbReference type="SAM" id="MobiDB-lite"/>
    </source>
</evidence>
<gene>
    <name evidence="10" type="primary">dmrt1</name>
</gene>
<dbReference type="SMART" id="SM00301">
    <property type="entry name" value="DM"/>
    <property type="match status" value="1"/>
</dbReference>
<dbReference type="Gene3D" id="4.10.1040.10">
    <property type="entry name" value="DM DNA-binding domain"/>
    <property type="match status" value="1"/>
</dbReference>
<dbReference type="PANTHER" id="PTHR12322:SF53">
    <property type="entry name" value="DOUBLESEX-MAB RELATED 11E"/>
    <property type="match status" value="1"/>
</dbReference>
<dbReference type="InterPro" id="IPR001275">
    <property type="entry name" value="DM_DNA-bd"/>
</dbReference>
<dbReference type="Pfam" id="PF00751">
    <property type="entry name" value="DM"/>
    <property type="match status" value="1"/>
</dbReference>
<protein>
    <submittedName>
        <fullName evidence="10">Doublesex-and mab-3-related transcription factor 1</fullName>
    </submittedName>
</protein>
<dbReference type="GO" id="GO:0043130">
    <property type="term" value="F:ubiquitin binding"/>
    <property type="evidence" value="ECO:0007669"/>
    <property type="project" value="InterPro"/>
</dbReference>
<dbReference type="PROSITE" id="PS51140">
    <property type="entry name" value="CUE"/>
    <property type="match status" value="1"/>
</dbReference>
<dbReference type="EMBL" id="MK182259">
    <property type="protein sequence ID" value="QGP74528.1"/>
    <property type="molecule type" value="mRNA"/>
</dbReference>
<evidence type="ECO:0000256" key="2">
    <source>
        <dbReference type="ARBA" id="ARBA00022723"/>
    </source>
</evidence>
<reference evidence="10" key="1">
    <citation type="submission" date="2018-11" db="EMBL/GenBank/DDBJ databases">
        <authorList>
            <person name="Li W."/>
        </authorList>
    </citation>
    <scope>NUCLEOTIDE SEQUENCE</scope>
</reference>
<dbReference type="GO" id="GO:0005634">
    <property type="term" value="C:nucleus"/>
    <property type="evidence" value="ECO:0007669"/>
    <property type="project" value="UniProtKB-SubCell"/>
</dbReference>
<proteinExistence type="evidence at transcript level"/>
<feature type="domain" description="CUE" evidence="9">
    <location>
        <begin position="104"/>
        <end position="147"/>
    </location>
</feature>
<dbReference type="SUPFAM" id="SSF82927">
    <property type="entry name" value="Cysteine-rich DNA binding domain, (DM domain)"/>
    <property type="match status" value="1"/>
</dbReference>
<dbReference type="GO" id="GO:0000978">
    <property type="term" value="F:RNA polymerase II cis-regulatory region sequence-specific DNA binding"/>
    <property type="evidence" value="ECO:0007669"/>
    <property type="project" value="TreeGrafter"/>
</dbReference>
<feature type="region of interest" description="Disordered" evidence="7">
    <location>
        <begin position="1"/>
        <end position="26"/>
    </location>
</feature>
<dbReference type="InterPro" id="IPR036407">
    <property type="entry name" value="DM_DNA-bd_sf"/>
</dbReference>
<comment type="subcellular location">
    <subcellularLocation>
        <location evidence="6">Nucleus</location>
    </subcellularLocation>
</comment>